<proteinExistence type="predicted"/>
<dbReference type="Proteomes" id="UP001157502">
    <property type="component" value="Chromosome 7"/>
</dbReference>
<organism evidence="1 2">
    <name type="scientific">Dallia pectoralis</name>
    <name type="common">Alaska blackfish</name>
    <dbReference type="NCBI Taxonomy" id="75939"/>
    <lineage>
        <taxon>Eukaryota</taxon>
        <taxon>Metazoa</taxon>
        <taxon>Chordata</taxon>
        <taxon>Craniata</taxon>
        <taxon>Vertebrata</taxon>
        <taxon>Euteleostomi</taxon>
        <taxon>Actinopterygii</taxon>
        <taxon>Neopterygii</taxon>
        <taxon>Teleostei</taxon>
        <taxon>Protacanthopterygii</taxon>
        <taxon>Esociformes</taxon>
        <taxon>Umbridae</taxon>
        <taxon>Dallia</taxon>
    </lineage>
</organism>
<evidence type="ECO:0000313" key="2">
    <source>
        <dbReference type="Proteomes" id="UP001157502"/>
    </source>
</evidence>
<accession>A0ACC2GZG1</accession>
<sequence length="2026" mass="228420">MLSRRIPECTKFHVDSGQIAPCALWPLDLKLTHVSCNPADTLVHFQGQYLTICQLDYDILQMEIQNVCKTKAAGVEVGEFCLVEDVLSNRWYRGRVQNHQKDLFDVFLMDYGNVLSVEADHLATALDELFMLPPKIMCGFFANVLPLREKWDFFSEKYFTSLIGSDIKGYIHALLPHKVVILEAPSINSDLFRLSLGRHVDTDTFLLLVEILTELPVKQNIEPVPDLLIEKQDEQEMSFKLFSFKGFKDILLFSGPKITSGQKSMVRITAAVSPGSFYCQMADMVKDLKEMSDKLALYCEPPKKLPSQKVSDNLGLLCSAKGKDGKWHRGFVQFLPVYSQVRVLFVDYGYCESVKVDHVLQLSPDFLSTPIMAFPCALSCLTGQDEALKIQQVNCFKKGLLGGDLDVKIDGFDQEQNLYSVTIFSSEDYAAVVETDTTQDVSKQKNDADKTAIVQAMDNSVIVEEIQVNSVLEGHVEFVLNPGAFWLRTNKRNQDFEEMMKDMYKHFSQAKLDEGILENPEPGALCCAMYEVDLRYYRAIVTDTLDYGAEVFFIDFGNTDKIPFMFIKQIPEKFAIEPAFALSCSLVNVVPFDDVWTSFSTNYFRQVVSDKALVVHIVNITKDRYVVDLYEKDYNASQSAVKSITELLTTTKHAEYWEYPPAAPVIPKGAMEKVLITQKTCENMKVIENGSKMLGVPRSIRKMTCEISRKDGFENTPEVLKSRTPINLAPAVIFKELKFKPGSEIAVRCSHINTPSDFWCQLQNKVPNLEEMMEAIQKYYQKHTLPFQSGASCCVVKSQDSRWYRACIIGVEKDAVKVIFVDYGTIANVKMYNLQAILPEFLELDGQAFRCSLYNLIEPANGSSSDWGPEACTLLKEFAQGQSVNLTCSIHAQLYVKHKGLCNVVNLYNTYQNATKKLVEEGLAREVKSPFHVAPSVCPESFVHSSFDLRCGSVEQVYVTHVCSPWEMYCQLDRNTEIIDDLMKKVAKESEEIQRANSGHGIGKLCLAKYDEDGQWYRGVAHPIKGTLHVNVFFVDYGNVHIVEKRNVISIPRHSADLQFTPMQALRCSLSHIKKEDNFAVVKKWMEESILNKPLRAVVVGKNDDGAVFLYLYDGELNINKKIKDLIESQKPKEKESISAPVNADKGLNEQMTNPTRITKDRRFLKPRGKKVSAHNMNKPQKQSSNALKTNSSKCPDAQKGLEDKDKDEESSEGKARQIDVQTVFHIHLPKLTQLPSNPKIKSGFRGLGFVSHINDVHSFFIQMQEDEENIVKIGEDLNSDLLRDVIKNNSMLVDFRINDLVAAEFEEDGALYRAVVRGQASNDKFKVEFIDYGNTATVTKDKICTLTNALLMQCRLSIHCSLVNSDSYKNDATFIDAVMGNPLMVKVVRPFGTQWEVEIEIQQGNQTLQVHYEKSNNVTEHEIQASCASLVDPIEKQPKGPGQEHKSPSDKKTESESVMLTAQEETILLNVPPCPSPTKHKQAICQDQHSRMADGITTPSNQLRSTTTERSVELVKKSAIPSQDIRAGQTENVTLLSISENGEMYLKLHERKVQVADLDNLLVKNLSACKIMLEENVKEGVECLAKSTKDDRWHRAIVRHVSIDHAKCTVFLVDHGTTDYVSLNCIKEICMDLKDTPLQAVLCKWNGSGLPISKANVIMKETLKPLIGKDMKVMFVSYSDVDNLWVMEIMLNGQFLQQMIMADFEIAKERPHPKNTAVVTQSENQEPRLDNSPQRLFLAPVNMDLGYSGLAAAVTTPVEFYIVLEESLVIMNTVLTILKDLPEVLSPLREEHLMPMSCCLVWSESKNKWCRAEIVHLDETLVVVNLVDYGHCVDLPYTDRCQLRRLPDTLARLPKVAYPCTLRGVKPVKGQWTDEAVVFFQKCLCLENLQIYFRQFISDALWEADVVANGVYVAKRLVDAGHAEYTDIMLRLRFQEQSPIQILQQKTYSPEQELITTPRTSTHPRQPTVDLQVYGSTSSEDASSGQGSQKAGDNVASAIEICDGQEVEKMAISSTMTGATYCTLM</sequence>
<dbReference type="EMBL" id="CM055734">
    <property type="protein sequence ID" value="KAJ8009046.1"/>
    <property type="molecule type" value="Genomic_DNA"/>
</dbReference>
<name>A0ACC2GZG1_DALPE</name>
<evidence type="ECO:0000313" key="1">
    <source>
        <dbReference type="EMBL" id="KAJ8009046.1"/>
    </source>
</evidence>
<keyword evidence="2" id="KW-1185">Reference proteome</keyword>
<protein>
    <submittedName>
        <fullName evidence="1">Uncharacterized protein</fullName>
    </submittedName>
</protein>
<reference evidence="1" key="1">
    <citation type="submission" date="2021-05" db="EMBL/GenBank/DDBJ databases">
        <authorList>
            <person name="Pan Q."/>
            <person name="Jouanno E."/>
            <person name="Zahm M."/>
            <person name="Klopp C."/>
            <person name="Cabau C."/>
            <person name="Louis A."/>
            <person name="Berthelot C."/>
            <person name="Parey E."/>
            <person name="Roest Crollius H."/>
            <person name="Montfort J."/>
            <person name="Robinson-Rechavi M."/>
            <person name="Bouchez O."/>
            <person name="Lampietro C."/>
            <person name="Lopez Roques C."/>
            <person name="Donnadieu C."/>
            <person name="Postlethwait J."/>
            <person name="Bobe J."/>
            <person name="Dillon D."/>
            <person name="Chandos A."/>
            <person name="von Hippel F."/>
            <person name="Guiguen Y."/>
        </authorList>
    </citation>
    <scope>NUCLEOTIDE SEQUENCE</scope>
    <source>
        <strain evidence="1">YG-Jan2019</strain>
    </source>
</reference>
<comment type="caution">
    <text evidence="1">The sequence shown here is derived from an EMBL/GenBank/DDBJ whole genome shotgun (WGS) entry which is preliminary data.</text>
</comment>
<gene>
    <name evidence="1" type="ORF">DPEC_G00084770</name>
</gene>